<evidence type="ECO:0000313" key="1">
    <source>
        <dbReference type="EMBL" id="TGZ54864.1"/>
    </source>
</evidence>
<evidence type="ECO:0000313" key="2">
    <source>
        <dbReference type="Proteomes" id="UP000310200"/>
    </source>
</evidence>
<accession>A0A4V3SBZ6</accession>
<organism evidence="1 2">
    <name type="scientific">Temnothorax longispinosus</name>
    <dbReference type="NCBI Taxonomy" id="300112"/>
    <lineage>
        <taxon>Eukaryota</taxon>
        <taxon>Metazoa</taxon>
        <taxon>Ecdysozoa</taxon>
        <taxon>Arthropoda</taxon>
        <taxon>Hexapoda</taxon>
        <taxon>Insecta</taxon>
        <taxon>Pterygota</taxon>
        <taxon>Neoptera</taxon>
        <taxon>Endopterygota</taxon>
        <taxon>Hymenoptera</taxon>
        <taxon>Apocrita</taxon>
        <taxon>Aculeata</taxon>
        <taxon>Formicoidea</taxon>
        <taxon>Formicidae</taxon>
        <taxon>Myrmicinae</taxon>
        <taxon>Temnothorax</taxon>
    </lineage>
</organism>
<name>A0A4V3SBZ6_9HYME</name>
<sequence>MNPIKSKANYSGYLASLQSENTVRKIPQPVKIAQLFGSSGHLQSGQRNSSIKINLPERITPYLKKPSSQKKNVTNTCIKLPRNERNARRNLKFTETLNSVTKIKKCAKAGTNDENNYPKKENLGLATRRSFLLPPNTIKELYIKNRKQNKLEVSQFRILTVSSENTNPRLAETSTSCSPPMANISAHVDSVVNVKKNKTSLIQSISSQTFNVNEQSGINILHSSYSDLADTDASPVEKIPENLTSNEMSNVNICESQNNDCDIIINRSHVSLSSASDTNVRIDTDLLHNDDDVDRNNICCAERHSRLYTTIILPNAEKVKEARNFSFKKVDREGSSSTTSSTNIYEDFYSSLQTVKMISETCLNQQRSTNEDERATLSKTELTVLGAKLNHLVCRLEEDMSDLKLTLTTVTKLLSATNMANKEIKDNNETKITQQIIEITENLNDNVKAMDNIDTKLPCITIIDTEHDNTLKETHKMLDINRSNFLVTNGKDNPEMQLADQMYYASGSDKENKEILTSPIVKQCKKLENLNAANDSFVNLENELDIVNRKSNIPITPFTNQTPAKNKYQNQNTQERPMKEYMALKSRMSCLLTPNIKRFNPSESRNNIHCETDNAKISVSNKLLAELYNLYEDSL</sequence>
<reference evidence="1 2" key="1">
    <citation type="journal article" date="2019" name="Philos. Trans. R. Soc. Lond., B, Biol. Sci.">
        <title>Ant behaviour and brain gene expression of defending hosts depend on the ecological success of the intruding social parasite.</title>
        <authorList>
            <person name="Kaur R."/>
            <person name="Stoldt M."/>
            <person name="Jongepier E."/>
            <person name="Feldmeyer B."/>
            <person name="Menzel F."/>
            <person name="Bornberg-Bauer E."/>
            <person name="Foitzik S."/>
        </authorList>
    </citation>
    <scope>NUCLEOTIDE SEQUENCE [LARGE SCALE GENOMIC DNA]</scope>
    <source>
        <tissue evidence="1">Whole body</tissue>
    </source>
</reference>
<keyword evidence="2" id="KW-1185">Reference proteome</keyword>
<protein>
    <submittedName>
        <fullName evidence="1">Uncharacterized protein</fullName>
    </submittedName>
</protein>
<proteinExistence type="predicted"/>
<dbReference type="Proteomes" id="UP000310200">
    <property type="component" value="Unassembled WGS sequence"/>
</dbReference>
<dbReference type="AlphaFoldDB" id="A0A4V3SBZ6"/>
<gene>
    <name evidence="1" type="ORF">DBV15_01960</name>
</gene>
<comment type="caution">
    <text evidence="1">The sequence shown here is derived from an EMBL/GenBank/DDBJ whole genome shotgun (WGS) entry which is preliminary data.</text>
</comment>
<dbReference type="EMBL" id="QBLH01000537">
    <property type="protein sequence ID" value="TGZ54864.1"/>
    <property type="molecule type" value="Genomic_DNA"/>
</dbReference>